<sequence>MHCTSGNVLDLMMTTTEYCARFRCTTALVWW</sequence>
<organism evidence="1 2">
    <name type="scientific">Ciona savignyi</name>
    <name type="common">Pacific transparent sea squirt</name>
    <dbReference type="NCBI Taxonomy" id="51511"/>
    <lineage>
        <taxon>Eukaryota</taxon>
        <taxon>Metazoa</taxon>
        <taxon>Chordata</taxon>
        <taxon>Tunicata</taxon>
        <taxon>Ascidiacea</taxon>
        <taxon>Phlebobranchia</taxon>
        <taxon>Cionidae</taxon>
        <taxon>Ciona</taxon>
    </lineage>
</organism>
<dbReference type="AlphaFoldDB" id="H2YHD2"/>
<dbReference type="Proteomes" id="UP000007875">
    <property type="component" value="Unassembled WGS sequence"/>
</dbReference>
<dbReference type="HOGENOM" id="CLU_3401138_0_0_1"/>
<accession>H2YHD2</accession>
<reference evidence="2" key="1">
    <citation type="submission" date="2003-08" db="EMBL/GenBank/DDBJ databases">
        <authorList>
            <person name="Birren B."/>
            <person name="Nusbaum C."/>
            <person name="Abebe A."/>
            <person name="Abouelleil A."/>
            <person name="Adekoya E."/>
            <person name="Ait-zahra M."/>
            <person name="Allen N."/>
            <person name="Allen T."/>
            <person name="An P."/>
            <person name="Anderson M."/>
            <person name="Anderson S."/>
            <person name="Arachchi H."/>
            <person name="Armbruster J."/>
            <person name="Bachantsang P."/>
            <person name="Baldwin J."/>
            <person name="Barry A."/>
            <person name="Bayul T."/>
            <person name="Blitshsteyn B."/>
            <person name="Bloom T."/>
            <person name="Blye J."/>
            <person name="Boguslavskiy L."/>
            <person name="Borowsky M."/>
            <person name="Boukhgalter B."/>
            <person name="Brunache A."/>
            <person name="Butler J."/>
            <person name="Calixte N."/>
            <person name="Calvo S."/>
            <person name="Camarata J."/>
            <person name="Campo K."/>
            <person name="Chang J."/>
            <person name="Cheshatsang Y."/>
            <person name="Citroen M."/>
            <person name="Collymore A."/>
            <person name="Considine T."/>
            <person name="Cook A."/>
            <person name="Cooke P."/>
            <person name="Corum B."/>
            <person name="Cuomo C."/>
            <person name="David R."/>
            <person name="Dawoe T."/>
            <person name="Degray S."/>
            <person name="Dodge S."/>
            <person name="Dooley K."/>
            <person name="Dorje P."/>
            <person name="Dorjee K."/>
            <person name="Dorris L."/>
            <person name="Duffey N."/>
            <person name="Dupes A."/>
            <person name="Elkins T."/>
            <person name="Engels R."/>
            <person name="Erickson J."/>
            <person name="Farina A."/>
            <person name="Faro S."/>
            <person name="Ferreira P."/>
            <person name="Fischer H."/>
            <person name="Fitzgerald M."/>
            <person name="Foley K."/>
            <person name="Gage D."/>
            <person name="Galagan J."/>
            <person name="Gearin G."/>
            <person name="Gnerre S."/>
            <person name="Gnirke A."/>
            <person name="Goyette A."/>
            <person name="Graham J."/>
            <person name="Grandbois E."/>
            <person name="Gyaltsen K."/>
            <person name="Hafez N."/>
            <person name="Hagopian D."/>
            <person name="Hagos B."/>
            <person name="Hall J."/>
            <person name="Hatcher B."/>
            <person name="Heller A."/>
            <person name="Higgins H."/>
            <person name="Honan T."/>
            <person name="Horn A."/>
            <person name="Houde N."/>
            <person name="Hughes L."/>
            <person name="Hulme W."/>
            <person name="Husby E."/>
            <person name="Iliev I."/>
            <person name="Jaffe D."/>
            <person name="Jones C."/>
            <person name="Kamal M."/>
            <person name="Kamat A."/>
            <person name="Kamvysselis M."/>
            <person name="Karlsson E."/>
            <person name="Kells C."/>
            <person name="Kieu A."/>
            <person name="Kisner P."/>
            <person name="Kodira C."/>
            <person name="Kulbokas E."/>
            <person name="Labutti K."/>
            <person name="Lama D."/>
            <person name="Landers T."/>
            <person name="Leger J."/>
            <person name="Levine S."/>
            <person name="Lewis D."/>
            <person name="Lewis T."/>
            <person name="Lindblad-toh K."/>
            <person name="Liu X."/>
            <person name="Lokyitsang T."/>
            <person name="Lokyitsang Y."/>
            <person name="Lucien O."/>
            <person name="Lui A."/>
            <person name="Ma L.J."/>
            <person name="Mabbitt R."/>
            <person name="Macdonald J."/>
            <person name="Maclean C."/>
            <person name="Major J."/>
            <person name="Manning J."/>
            <person name="Marabella R."/>
            <person name="Maru K."/>
            <person name="Matthews C."/>
            <person name="Mauceli E."/>
            <person name="Mccarthy M."/>
            <person name="Mcdonough S."/>
            <person name="Mcghee T."/>
            <person name="Meldrim J."/>
            <person name="Meneus L."/>
            <person name="Mesirov J."/>
            <person name="Mihalev A."/>
            <person name="Mihova T."/>
            <person name="Mikkelsen T."/>
            <person name="Mlenga V."/>
            <person name="Moru K."/>
            <person name="Mozes J."/>
            <person name="Mulrain L."/>
            <person name="Munson G."/>
            <person name="Naylor J."/>
            <person name="Newes C."/>
            <person name="Nguyen C."/>
            <person name="Nguyen N."/>
            <person name="Nguyen T."/>
            <person name="Nicol R."/>
            <person name="Nielsen C."/>
            <person name="Nizzari M."/>
            <person name="Norbu C."/>
            <person name="Norbu N."/>
            <person name="O'donnell P."/>
            <person name="Okoawo O."/>
            <person name="O'leary S."/>
            <person name="Omotosho B."/>
            <person name="O'neill K."/>
            <person name="Osman S."/>
            <person name="Parker S."/>
            <person name="Perrin D."/>
            <person name="Phunkhang P."/>
            <person name="Piqani B."/>
            <person name="Purcell S."/>
            <person name="Rachupka T."/>
            <person name="Ramasamy U."/>
            <person name="Rameau R."/>
            <person name="Ray V."/>
            <person name="Raymond C."/>
            <person name="Retta R."/>
            <person name="Richardson S."/>
            <person name="Rise C."/>
            <person name="Rodriguez J."/>
            <person name="Rogers J."/>
            <person name="Rogov P."/>
            <person name="Rutman M."/>
            <person name="Schupbach R."/>
            <person name="Seaman C."/>
            <person name="Settipalli S."/>
            <person name="Sharpe T."/>
            <person name="Sheridan J."/>
            <person name="Sherpa N."/>
            <person name="Shi J."/>
            <person name="Smirnov S."/>
            <person name="Smith C."/>
            <person name="Sougnez C."/>
            <person name="Spencer B."/>
            <person name="Stalker J."/>
            <person name="Stange-thomann N."/>
            <person name="Stavropoulos S."/>
            <person name="Stetson K."/>
            <person name="Stone C."/>
            <person name="Stone S."/>
            <person name="Stubbs M."/>
            <person name="Talamas J."/>
            <person name="Tchuinga P."/>
            <person name="Tenzing P."/>
            <person name="Tesfaye S."/>
            <person name="Theodore J."/>
            <person name="Thoulutsang Y."/>
            <person name="Topham K."/>
            <person name="Towey S."/>
            <person name="Tsamla T."/>
            <person name="Tsomo N."/>
            <person name="Vallee D."/>
            <person name="Vassiliev H."/>
            <person name="Venkataraman V."/>
            <person name="Vinson J."/>
            <person name="Vo A."/>
            <person name="Wade C."/>
            <person name="Wang S."/>
            <person name="Wangchuk T."/>
            <person name="Wangdi T."/>
            <person name="Whittaker C."/>
            <person name="Wilkinson J."/>
            <person name="Wu Y."/>
            <person name="Wyman D."/>
            <person name="Yadav S."/>
            <person name="Yang S."/>
            <person name="Yang X."/>
            <person name="Yeager S."/>
            <person name="Yee E."/>
            <person name="Young G."/>
            <person name="Zainoun J."/>
            <person name="Zembeck L."/>
            <person name="Zimmer A."/>
            <person name="Zody M."/>
            <person name="Lander E."/>
        </authorList>
    </citation>
    <scope>NUCLEOTIDE SEQUENCE [LARGE SCALE GENOMIC DNA]</scope>
</reference>
<evidence type="ECO:0000313" key="2">
    <source>
        <dbReference type="Proteomes" id="UP000007875"/>
    </source>
</evidence>
<proteinExistence type="predicted"/>
<dbReference type="Ensembl" id="ENSCSAVT00000004798.1">
    <property type="protein sequence ID" value="ENSCSAVP00000004731.1"/>
    <property type="gene ID" value="ENSCSAVG00000002816.1"/>
</dbReference>
<name>H2YHD2_CIOSA</name>
<reference evidence="1" key="2">
    <citation type="submission" date="2025-08" db="UniProtKB">
        <authorList>
            <consortium name="Ensembl"/>
        </authorList>
    </citation>
    <scope>IDENTIFICATION</scope>
</reference>
<keyword evidence="2" id="KW-1185">Reference proteome</keyword>
<dbReference type="InParanoid" id="H2YHD2"/>
<evidence type="ECO:0000313" key="1">
    <source>
        <dbReference type="Ensembl" id="ENSCSAVP00000004731.1"/>
    </source>
</evidence>
<protein>
    <submittedName>
        <fullName evidence="1">Uncharacterized protein</fullName>
    </submittedName>
</protein>
<reference evidence="1" key="3">
    <citation type="submission" date="2025-09" db="UniProtKB">
        <authorList>
            <consortium name="Ensembl"/>
        </authorList>
    </citation>
    <scope>IDENTIFICATION</scope>
</reference>